<sequence>MRSSEIIFVLRDGLSEGQFAMAVDEELKAIKRGSAEFDSEYHPKFVFVIGTKRHFKKFFTFHEGIFQNLAPGSSHYPLKGVGAVELALLFSSDRQFCYIAAGAIYQADELAKRGQNNYLAMKRLEGTEFRVIGPLGGLSCSD</sequence>
<reference evidence="3" key="1">
    <citation type="submission" date="2022-11" db="UniProtKB">
        <authorList>
            <consortium name="WormBaseParasite"/>
        </authorList>
    </citation>
    <scope>IDENTIFICATION</scope>
</reference>
<evidence type="ECO:0000313" key="3">
    <source>
        <dbReference type="WBParaSite" id="jg20283"/>
    </source>
</evidence>
<dbReference type="InterPro" id="IPR003165">
    <property type="entry name" value="Piwi"/>
</dbReference>
<accession>A0A915DKG8</accession>
<dbReference type="PANTHER" id="PTHR22891">
    <property type="entry name" value="EUKARYOTIC TRANSLATION INITIATION FACTOR 2C"/>
    <property type="match status" value="1"/>
</dbReference>
<dbReference type="Proteomes" id="UP000887574">
    <property type="component" value="Unplaced"/>
</dbReference>
<dbReference type="GO" id="GO:0003676">
    <property type="term" value="F:nucleic acid binding"/>
    <property type="evidence" value="ECO:0007669"/>
    <property type="project" value="InterPro"/>
</dbReference>
<dbReference type="InterPro" id="IPR036397">
    <property type="entry name" value="RNaseH_sf"/>
</dbReference>
<dbReference type="Pfam" id="PF02171">
    <property type="entry name" value="Piwi"/>
    <property type="match status" value="1"/>
</dbReference>
<evidence type="ECO:0000313" key="2">
    <source>
        <dbReference type="Proteomes" id="UP000887574"/>
    </source>
</evidence>
<protein>
    <submittedName>
        <fullName evidence="3">Piwi domain-containing protein</fullName>
    </submittedName>
</protein>
<dbReference type="PROSITE" id="PS50822">
    <property type="entry name" value="PIWI"/>
    <property type="match status" value="1"/>
</dbReference>
<dbReference type="SUPFAM" id="SSF53098">
    <property type="entry name" value="Ribonuclease H-like"/>
    <property type="match status" value="1"/>
</dbReference>
<dbReference type="InterPro" id="IPR012337">
    <property type="entry name" value="RNaseH-like_sf"/>
</dbReference>
<evidence type="ECO:0000259" key="1">
    <source>
        <dbReference type="PROSITE" id="PS50822"/>
    </source>
</evidence>
<dbReference type="WBParaSite" id="jg20283">
    <property type="protein sequence ID" value="jg20283"/>
    <property type="gene ID" value="jg20283"/>
</dbReference>
<keyword evidence="2" id="KW-1185">Reference proteome</keyword>
<dbReference type="Gene3D" id="3.30.420.10">
    <property type="entry name" value="Ribonuclease H-like superfamily/Ribonuclease H"/>
    <property type="match status" value="1"/>
</dbReference>
<dbReference type="AlphaFoldDB" id="A0A915DKG8"/>
<name>A0A915DKG8_9BILA</name>
<feature type="domain" description="Piwi" evidence="1">
    <location>
        <begin position="1"/>
        <end position="60"/>
    </location>
</feature>
<organism evidence="2 3">
    <name type="scientific">Ditylenchus dipsaci</name>
    <dbReference type="NCBI Taxonomy" id="166011"/>
    <lineage>
        <taxon>Eukaryota</taxon>
        <taxon>Metazoa</taxon>
        <taxon>Ecdysozoa</taxon>
        <taxon>Nematoda</taxon>
        <taxon>Chromadorea</taxon>
        <taxon>Rhabditida</taxon>
        <taxon>Tylenchina</taxon>
        <taxon>Tylenchomorpha</taxon>
        <taxon>Sphaerularioidea</taxon>
        <taxon>Anguinidae</taxon>
        <taxon>Anguininae</taxon>
        <taxon>Ditylenchus</taxon>
    </lineage>
</organism>
<proteinExistence type="predicted"/>